<name>A0A6J6RUA0_9ZZZZ</name>
<dbReference type="InterPro" id="IPR050509">
    <property type="entry name" value="CoA-transferase_III"/>
</dbReference>
<dbReference type="GO" id="GO:0003824">
    <property type="term" value="F:catalytic activity"/>
    <property type="evidence" value="ECO:0007669"/>
    <property type="project" value="InterPro"/>
</dbReference>
<dbReference type="SUPFAM" id="SSF89796">
    <property type="entry name" value="CoA-transferase family III (CaiB/BaiF)"/>
    <property type="match status" value="1"/>
</dbReference>
<reference evidence="2" key="1">
    <citation type="submission" date="2020-05" db="EMBL/GenBank/DDBJ databases">
        <authorList>
            <person name="Chiriac C."/>
            <person name="Salcher M."/>
            <person name="Ghai R."/>
            <person name="Kavagutti S V."/>
        </authorList>
    </citation>
    <scope>NUCLEOTIDE SEQUENCE</scope>
</reference>
<sequence length="389" mass="41057">MTVLSHSALHGVKVIEMGGPPGSFGSMFLADHGAEVLRIGRPAAGASVGATVGLTRGQPLDRGKRAVSIDLSRPDGVQVLRELISRADVFIEGFRPGVVERMGVGPDECLANNPRLVYARMTGWGQDGDWAMKAGHDINYSAISGTLHTVGSKGGPPVLPVNYLGDWAGGMLLAFGITTALHAVGTTGRGQVIDCSMLDSAAVLSSVLQAGLSLGDWSDTPGSNLTDGGTPYYALYETADGQHVAVGALEPKFYVTLISRMGLTEADLPGQFDESRFDDIRRAFTRVFLTKTRDEWVAIMDGFDACFAPVLSMRESWEHPHNVSRGTFVEYEGAMQTAPVPRFSATPAAIRPWAECAVPLADTLAGWGLDGAAVEALVDAGTISAPPLS</sequence>
<dbReference type="EMBL" id="CAESGF010000010">
    <property type="protein sequence ID" value="CAB4364109.1"/>
    <property type="molecule type" value="Genomic_DNA"/>
</dbReference>
<organism evidence="2">
    <name type="scientific">freshwater metagenome</name>
    <dbReference type="NCBI Taxonomy" id="449393"/>
    <lineage>
        <taxon>unclassified sequences</taxon>
        <taxon>metagenomes</taxon>
        <taxon>ecological metagenomes</taxon>
    </lineage>
</organism>
<dbReference type="InterPro" id="IPR044855">
    <property type="entry name" value="CoA-Trfase_III_dom3_sf"/>
</dbReference>
<dbReference type="InterPro" id="IPR003673">
    <property type="entry name" value="CoA-Trfase_fam_III"/>
</dbReference>
<dbReference type="PANTHER" id="PTHR48228">
    <property type="entry name" value="SUCCINYL-COA--D-CITRAMALATE COA-TRANSFERASE"/>
    <property type="match status" value="1"/>
</dbReference>
<evidence type="ECO:0000313" key="4">
    <source>
        <dbReference type="EMBL" id="CAB4851041.1"/>
    </source>
</evidence>
<dbReference type="PANTHER" id="PTHR48228:SF5">
    <property type="entry name" value="ALPHA-METHYLACYL-COA RACEMASE"/>
    <property type="match status" value="1"/>
</dbReference>
<dbReference type="InterPro" id="IPR023606">
    <property type="entry name" value="CoA-Trfase_III_dom_1_sf"/>
</dbReference>
<evidence type="ECO:0000313" key="5">
    <source>
        <dbReference type="EMBL" id="CAB4939285.1"/>
    </source>
</evidence>
<dbReference type="EMBL" id="CAFAAV010000007">
    <property type="protein sequence ID" value="CAB4801975.1"/>
    <property type="molecule type" value="Genomic_DNA"/>
</dbReference>
<gene>
    <name evidence="2" type="ORF">UFOPK2656_01788</name>
    <name evidence="3" type="ORF">UFOPK3099_00173</name>
    <name evidence="4" type="ORF">UFOPK3267_01379</name>
    <name evidence="5" type="ORF">UFOPK3651_02037</name>
    <name evidence="6" type="ORF">UFOPK3931_00075</name>
    <name evidence="1" type="ORF">UFOPK4189_01876</name>
</gene>
<dbReference type="EMBL" id="CAEZYF010000010">
    <property type="protein sequence ID" value="CAB4726210.1"/>
    <property type="molecule type" value="Genomic_DNA"/>
</dbReference>
<accession>A0A6J6RUA0</accession>
<evidence type="ECO:0000313" key="1">
    <source>
        <dbReference type="EMBL" id="CAB4364109.1"/>
    </source>
</evidence>
<dbReference type="EMBL" id="CAFBIY010000069">
    <property type="protein sequence ID" value="CAB4851041.1"/>
    <property type="molecule type" value="Genomic_DNA"/>
</dbReference>
<dbReference type="Gene3D" id="3.40.50.10540">
    <property type="entry name" value="Crotonobetainyl-coa:carnitine coa-transferase, domain 1"/>
    <property type="match status" value="1"/>
</dbReference>
<dbReference type="AlphaFoldDB" id="A0A6J6RUA0"/>
<evidence type="ECO:0000313" key="3">
    <source>
        <dbReference type="EMBL" id="CAB4801975.1"/>
    </source>
</evidence>
<dbReference type="Gene3D" id="3.30.1540.10">
    <property type="entry name" value="formyl-coa transferase, domain 3"/>
    <property type="match status" value="1"/>
</dbReference>
<dbReference type="EMBL" id="CAFBMT010000011">
    <property type="protein sequence ID" value="CAB4939285.1"/>
    <property type="molecule type" value="Genomic_DNA"/>
</dbReference>
<dbReference type="Pfam" id="PF02515">
    <property type="entry name" value="CoA_transf_3"/>
    <property type="match status" value="1"/>
</dbReference>
<protein>
    <submittedName>
        <fullName evidence="2">Unannotated protein</fullName>
    </submittedName>
</protein>
<proteinExistence type="predicted"/>
<evidence type="ECO:0000313" key="6">
    <source>
        <dbReference type="EMBL" id="CAB4970582.1"/>
    </source>
</evidence>
<evidence type="ECO:0000313" key="2">
    <source>
        <dbReference type="EMBL" id="CAB4726210.1"/>
    </source>
</evidence>
<dbReference type="EMBL" id="CAFBOL010000001">
    <property type="protein sequence ID" value="CAB4970582.1"/>
    <property type="molecule type" value="Genomic_DNA"/>
</dbReference>